<proteinExistence type="inferred from homology"/>
<dbReference type="GO" id="GO:0032259">
    <property type="term" value="P:methylation"/>
    <property type="evidence" value="ECO:0007669"/>
    <property type="project" value="UniProtKB-KW"/>
</dbReference>
<dbReference type="Gene3D" id="1.20.120.1630">
    <property type="match status" value="1"/>
</dbReference>
<feature type="transmembrane region" description="Helical" evidence="5">
    <location>
        <begin position="165"/>
        <end position="184"/>
    </location>
</feature>
<keyword evidence="5" id="KW-0808">Transferase</keyword>
<keyword evidence="8" id="KW-1185">Reference proteome</keyword>
<feature type="signal peptide" evidence="6">
    <location>
        <begin position="1"/>
        <end position="24"/>
    </location>
</feature>
<feature type="transmembrane region" description="Helical" evidence="5">
    <location>
        <begin position="107"/>
        <end position="128"/>
    </location>
</feature>
<organism evidence="7 8">
    <name type="scientific">Polyporus arcularius HHB13444</name>
    <dbReference type="NCBI Taxonomy" id="1314778"/>
    <lineage>
        <taxon>Eukaryota</taxon>
        <taxon>Fungi</taxon>
        <taxon>Dikarya</taxon>
        <taxon>Basidiomycota</taxon>
        <taxon>Agaricomycotina</taxon>
        <taxon>Agaricomycetes</taxon>
        <taxon>Polyporales</taxon>
        <taxon>Polyporaceae</taxon>
        <taxon>Polyporus</taxon>
    </lineage>
</organism>
<keyword evidence="2 5" id="KW-0812">Transmembrane</keyword>
<dbReference type="EC" id="2.1.1.100" evidence="5"/>
<accession>A0A5C3NMU3</accession>
<evidence type="ECO:0000256" key="3">
    <source>
        <dbReference type="ARBA" id="ARBA00022989"/>
    </source>
</evidence>
<dbReference type="GO" id="GO:0005789">
    <property type="term" value="C:endoplasmic reticulum membrane"/>
    <property type="evidence" value="ECO:0007669"/>
    <property type="project" value="UniProtKB-SubCell"/>
</dbReference>
<keyword evidence="5" id="KW-0949">S-adenosyl-L-methionine</keyword>
<gene>
    <name evidence="7" type="ORF">K466DRAFT_507160</name>
</gene>
<evidence type="ECO:0000256" key="1">
    <source>
        <dbReference type="ARBA" id="ARBA00004141"/>
    </source>
</evidence>
<dbReference type="GO" id="GO:0004671">
    <property type="term" value="F:protein C-terminal S-isoprenylcysteine carboxyl O-methyltransferase activity"/>
    <property type="evidence" value="ECO:0007669"/>
    <property type="project" value="UniProtKB-EC"/>
</dbReference>
<name>A0A5C3NMU3_9APHY</name>
<reference evidence="7 8" key="1">
    <citation type="journal article" date="2019" name="Nat. Ecol. Evol.">
        <title>Megaphylogeny resolves global patterns of mushroom evolution.</title>
        <authorList>
            <person name="Varga T."/>
            <person name="Krizsan K."/>
            <person name="Foldi C."/>
            <person name="Dima B."/>
            <person name="Sanchez-Garcia M."/>
            <person name="Sanchez-Ramirez S."/>
            <person name="Szollosi G.J."/>
            <person name="Szarkandi J.G."/>
            <person name="Papp V."/>
            <person name="Albert L."/>
            <person name="Andreopoulos W."/>
            <person name="Angelini C."/>
            <person name="Antonin V."/>
            <person name="Barry K.W."/>
            <person name="Bougher N.L."/>
            <person name="Buchanan P."/>
            <person name="Buyck B."/>
            <person name="Bense V."/>
            <person name="Catcheside P."/>
            <person name="Chovatia M."/>
            <person name="Cooper J."/>
            <person name="Damon W."/>
            <person name="Desjardin D."/>
            <person name="Finy P."/>
            <person name="Geml J."/>
            <person name="Haridas S."/>
            <person name="Hughes K."/>
            <person name="Justo A."/>
            <person name="Karasinski D."/>
            <person name="Kautmanova I."/>
            <person name="Kiss B."/>
            <person name="Kocsube S."/>
            <person name="Kotiranta H."/>
            <person name="LaButti K.M."/>
            <person name="Lechner B.E."/>
            <person name="Liimatainen K."/>
            <person name="Lipzen A."/>
            <person name="Lukacs Z."/>
            <person name="Mihaltcheva S."/>
            <person name="Morgado L.N."/>
            <person name="Niskanen T."/>
            <person name="Noordeloos M.E."/>
            <person name="Ohm R.A."/>
            <person name="Ortiz-Santana B."/>
            <person name="Ovrebo C."/>
            <person name="Racz N."/>
            <person name="Riley R."/>
            <person name="Savchenko A."/>
            <person name="Shiryaev A."/>
            <person name="Soop K."/>
            <person name="Spirin V."/>
            <person name="Szebenyi C."/>
            <person name="Tomsovsky M."/>
            <person name="Tulloss R.E."/>
            <person name="Uehling J."/>
            <person name="Grigoriev I.V."/>
            <person name="Vagvolgyi C."/>
            <person name="Papp T."/>
            <person name="Martin F.M."/>
            <person name="Miettinen O."/>
            <person name="Hibbett D.S."/>
            <person name="Nagy L.G."/>
        </authorList>
    </citation>
    <scope>NUCLEOTIDE SEQUENCE [LARGE SCALE GENOMIC DNA]</scope>
    <source>
        <strain evidence="7 8">HHB13444</strain>
    </source>
</reference>
<dbReference type="AlphaFoldDB" id="A0A5C3NMU3"/>
<protein>
    <recommendedName>
        <fullName evidence="5">Protein-S-isoprenylcysteine O-methyltransferase</fullName>
        <ecNumber evidence="5">2.1.1.100</ecNumber>
    </recommendedName>
</protein>
<dbReference type="PANTHER" id="PTHR12714:SF9">
    <property type="entry name" value="PROTEIN-S-ISOPRENYLCYSTEINE O-METHYLTRANSFERASE"/>
    <property type="match status" value="1"/>
</dbReference>
<evidence type="ECO:0000313" key="8">
    <source>
        <dbReference type="Proteomes" id="UP000308197"/>
    </source>
</evidence>
<dbReference type="PANTHER" id="PTHR12714">
    <property type="entry name" value="PROTEIN-S ISOPRENYLCYSTEINE O-METHYLTRANSFERASE"/>
    <property type="match status" value="1"/>
</dbReference>
<evidence type="ECO:0000313" key="7">
    <source>
        <dbReference type="EMBL" id="TFK78534.1"/>
    </source>
</evidence>
<sequence length="247" mass="26978">MALVTAPLLKVALLLAHAISTYHGFTPPAVPPLPRARLNTAPDFLHWKPHVQIASVAVDKTILCALAVAEAVILLAQWSAPTTLLHLAIDGILSTSNGGLASLSLRLTPTSVTACLLAVIGGLIRWWCHRTLGRFFIWAVGLREDHKLVTSGPYRIVRHPSYTGALLLFAGNFMLLFSDGSLFVESGLRSTWAGKVVATTVVAPLTWVAVGLVSRTRAEDEMMRGEFGKSWEEWSLKTPYRIIPFLY</sequence>
<dbReference type="STRING" id="1314778.A0A5C3NMU3"/>
<keyword evidence="5" id="KW-0489">Methyltransferase</keyword>
<comment type="catalytic activity">
    <reaction evidence="5">
        <text>[protein]-C-terminal S-[(2E,6E)-farnesyl]-L-cysteine + S-adenosyl-L-methionine = [protein]-C-terminal S-[(2E,6E)-farnesyl]-L-cysteine methyl ester + S-adenosyl-L-homocysteine</text>
        <dbReference type="Rhea" id="RHEA:21672"/>
        <dbReference type="Rhea" id="RHEA-COMP:12125"/>
        <dbReference type="Rhea" id="RHEA-COMP:12126"/>
        <dbReference type="ChEBI" id="CHEBI:57856"/>
        <dbReference type="ChEBI" id="CHEBI:59789"/>
        <dbReference type="ChEBI" id="CHEBI:90510"/>
        <dbReference type="ChEBI" id="CHEBI:90511"/>
        <dbReference type="EC" id="2.1.1.100"/>
    </reaction>
</comment>
<keyword evidence="3 5" id="KW-1133">Transmembrane helix</keyword>
<comment type="similarity">
    <text evidence="5">Belongs to the class VI-like SAM-binding methyltransferase superfamily. Isoprenylcysteine carboxyl methyltransferase family.</text>
</comment>
<keyword evidence="5" id="KW-0256">Endoplasmic reticulum</keyword>
<evidence type="ECO:0000256" key="5">
    <source>
        <dbReference type="RuleBase" id="RU362022"/>
    </source>
</evidence>
<feature type="transmembrane region" description="Helical" evidence="5">
    <location>
        <begin position="196"/>
        <end position="214"/>
    </location>
</feature>
<keyword evidence="6" id="KW-0732">Signal</keyword>
<keyword evidence="4 5" id="KW-0472">Membrane</keyword>
<feature type="chain" id="PRO_5022670929" description="Protein-S-isoprenylcysteine O-methyltransferase" evidence="6">
    <location>
        <begin position="25"/>
        <end position="247"/>
    </location>
</feature>
<dbReference type="EMBL" id="ML212475">
    <property type="protein sequence ID" value="TFK78534.1"/>
    <property type="molecule type" value="Genomic_DNA"/>
</dbReference>
<dbReference type="InterPro" id="IPR007269">
    <property type="entry name" value="ICMT_MeTrfase"/>
</dbReference>
<dbReference type="Pfam" id="PF04140">
    <property type="entry name" value="ICMT"/>
    <property type="match status" value="1"/>
</dbReference>
<evidence type="ECO:0000256" key="6">
    <source>
        <dbReference type="SAM" id="SignalP"/>
    </source>
</evidence>
<comment type="subcellular location">
    <subcellularLocation>
        <location evidence="5">Endoplasmic reticulum membrane</location>
        <topology evidence="5">Multi-pass membrane protein</topology>
    </subcellularLocation>
    <subcellularLocation>
        <location evidence="1">Membrane</location>
        <topology evidence="1">Multi-pass membrane protein</topology>
    </subcellularLocation>
</comment>
<evidence type="ECO:0000256" key="4">
    <source>
        <dbReference type="ARBA" id="ARBA00023136"/>
    </source>
</evidence>
<evidence type="ECO:0000256" key="2">
    <source>
        <dbReference type="ARBA" id="ARBA00022692"/>
    </source>
</evidence>
<dbReference type="Proteomes" id="UP000308197">
    <property type="component" value="Unassembled WGS sequence"/>
</dbReference>
<comment type="caution">
    <text evidence="5">Lacks conserved residue(s) required for the propagation of feature annotation.</text>
</comment>
<dbReference type="InParanoid" id="A0A5C3NMU3"/>